<protein>
    <recommendedName>
        <fullName evidence="3">Capsule polysaccharide biosynthesis protein</fullName>
    </recommendedName>
</protein>
<gene>
    <name evidence="1" type="ORF">H072_3764</name>
</gene>
<dbReference type="InterPro" id="IPR008441">
    <property type="entry name" value="AfumC-like_glycosyl_Trfase"/>
</dbReference>
<dbReference type="OMA" id="FIKHWHD"/>
<keyword evidence="2" id="KW-1185">Reference proteome</keyword>
<dbReference type="HOGENOM" id="CLU_061936_0_0_1"/>
<dbReference type="eggNOG" id="ENOG502RHHQ">
    <property type="taxonomic scope" value="Eukaryota"/>
</dbReference>
<organism evidence="1 2">
    <name type="scientific">Dactylellina haptotyla (strain CBS 200.50)</name>
    <name type="common">Nematode-trapping fungus</name>
    <name type="synonym">Monacrosporium haptotylum</name>
    <dbReference type="NCBI Taxonomy" id="1284197"/>
    <lineage>
        <taxon>Eukaryota</taxon>
        <taxon>Fungi</taxon>
        <taxon>Dikarya</taxon>
        <taxon>Ascomycota</taxon>
        <taxon>Pezizomycotina</taxon>
        <taxon>Orbiliomycetes</taxon>
        <taxon>Orbiliales</taxon>
        <taxon>Orbiliaceae</taxon>
        <taxon>Dactylellina</taxon>
    </lineage>
</organism>
<dbReference type="GO" id="GO:0016757">
    <property type="term" value="F:glycosyltransferase activity"/>
    <property type="evidence" value="ECO:0007669"/>
    <property type="project" value="InterPro"/>
</dbReference>
<proteinExistence type="predicted"/>
<accession>S8AGV6</accession>
<dbReference type="Pfam" id="PF05704">
    <property type="entry name" value="Caps_synth"/>
    <property type="match status" value="1"/>
</dbReference>
<evidence type="ECO:0000313" key="2">
    <source>
        <dbReference type="Proteomes" id="UP000015100"/>
    </source>
</evidence>
<comment type="caution">
    <text evidence="1">The sequence shown here is derived from an EMBL/GenBank/DDBJ whole genome shotgun (WGS) entry which is preliminary data.</text>
</comment>
<dbReference type="OrthoDB" id="409543at2759"/>
<dbReference type="Proteomes" id="UP000015100">
    <property type="component" value="Unassembled WGS sequence"/>
</dbReference>
<evidence type="ECO:0000313" key="1">
    <source>
        <dbReference type="EMBL" id="EPS42275.1"/>
    </source>
</evidence>
<name>S8AGV6_DACHA</name>
<dbReference type="InterPro" id="IPR029044">
    <property type="entry name" value="Nucleotide-diphossugar_trans"/>
</dbReference>
<dbReference type="Gene3D" id="3.90.550.20">
    <property type="match status" value="1"/>
</dbReference>
<evidence type="ECO:0008006" key="3">
    <source>
        <dbReference type="Google" id="ProtNLM"/>
    </source>
</evidence>
<sequence length="398" mass="45469">MSVAEQKFQIPSELSSKLRFVEPLDKRSDNEIIQYLSSYSPIKGEKNIWTYWDSGFKAMPGWCQRNVINWARLCGPSWNIHVLDSVAGSPNHFLNWIDKDLLPDALVNNEMEGQWAAAHSSDFLRGSCLYKYGGVCLDTGIILIRKLDSICWKQLEDDSSPFRIAKPFVAGPKTASHFTAARKGDPFIKAWHDLFLHLWKGQKSSKGIEINPLIAFYQNVNFRASGYNWEFKVDPHEIIHYLGLSLSWMRLGLIDGGDGNQEINWAQYAKDHILYFDALQENWGAQTIVGFRGQSQFDALATKLDGVQSENYTTAYKLVWRLLIGSSMQKISHGKGLTQTPELGLLWELPEFQNKDIEPGTFAELLRYGSVHFEQSRTIEYVDYRIPDSVMHKGLYEA</sequence>
<dbReference type="EMBL" id="AQGS01000125">
    <property type="protein sequence ID" value="EPS42275.1"/>
    <property type="molecule type" value="Genomic_DNA"/>
</dbReference>
<reference evidence="1 2" key="1">
    <citation type="journal article" date="2013" name="PLoS Genet.">
        <title>Genomic mechanisms accounting for the adaptation to parasitism in nematode-trapping fungi.</title>
        <authorList>
            <person name="Meerupati T."/>
            <person name="Andersson K.M."/>
            <person name="Friman E."/>
            <person name="Kumar D."/>
            <person name="Tunlid A."/>
            <person name="Ahren D."/>
        </authorList>
    </citation>
    <scope>NUCLEOTIDE SEQUENCE [LARGE SCALE GENOMIC DNA]</scope>
    <source>
        <strain evidence="1 2">CBS 200.50</strain>
    </source>
</reference>
<dbReference type="AlphaFoldDB" id="S8AGV6"/>
<reference evidence="2" key="2">
    <citation type="submission" date="2013-04" db="EMBL/GenBank/DDBJ databases">
        <title>Genomic mechanisms accounting for the adaptation to parasitism in nematode-trapping fungi.</title>
        <authorList>
            <person name="Ahren D.G."/>
        </authorList>
    </citation>
    <scope>NUCLEOTIDE SEQUENCE [LARGE SCALE GENOMIC DNA]</scope>
    <source>
        <strain evidence="2">CBS 200.50</strain>
    </source>
</reference>
<dbReference type="SUPFAM" id="SSF53448">
    <property type="entry name" value="Nucleotide-diphospho-sugar transferases"/>
    <property type="match status" value="1"/>
</dbReference>